<feature type="region of interest" description="Disordered" evidence="1">
    <location>
        <begin position="402"/>
        <end position="424"/>
    </location>
</feature>
<dbReference type="VEuPathDB" id="TriTrypDB:TM35_000211700"/>
<evidence type="ECO:0000313" key="3">
    <source>
        <dbReference type="Proteomes" id="UP000192257"/>
    </source>
</evidence>
<keyword evidence="3" id="KW-1185">Reference proteome</keyword>
<dbReference type="RefSeq" id="XP_028881630.1">
    <property type="nucleotide sequence ID" value="XM_029027020.1"/>
</dbReference>
<dbReference type="AlphaFoldDB" id="A0A1X0NS95"/>
<comment type="caution">
    <text evidence="2">The sequence shown here is derived from an EMBL/GenBank/DDBJ whole genome shotgun (WGS) entry which is preliminary data.</text>
</comment>
<proteinExistence type="predicted"/>
<accession>A0A1X0NS95</accession>
<dbReference type="OrthoDB" id="252566at2759"/>
<feature type="compositionally biased region" description="Low complexity" evidence="1">
    <location>
        <begin position="328"/>
        <end position="340"/>
    </location>
</feature>
<evidence type="ECO:0000313" key="2">
    <source>
        <dbReference type="EMBL" id="ORC87564.1"/>
    </source>
</evidence>
<evidence type="ECO:0000256" key="1">
    <source>
        <dbReference type="SAM" id="MobiDB-lite"/>
    </source>
</evidence>
<organism evidence="2 3">
    <name type="scientific">Trypanosoma theileri</name>
    <dbReference type="NCBI Taxonomy" id="67003"/>
    <lineage>
        <taxon>Eukaryota</taxon>
        <taxon>Discoba</taxon>
        <taxon>Euglenozoa</taxon>
        <taxon>Kinetoplastea</taxon>
        <taxon>Metakinetoplastina</taxon>
        <taxon>Trypanosomatida</taxon>
        <taxon>Trypanosomatidae</taxon>
        <taxon>Trypanosoma</taxon>
    </lineage>
</organism>
<sequence>MMTKINLCCLHTLRRWRIQIPSIYFIGLHQRRCEHSDALHTPEKCIPSTSSSDHLIKSNLTTTTTTPTIESSSSSSSLLDMPVWQYIVESIQEVVMTRGDDVDTWRRFCKLWRKHFPVAEVDQLRLLLEEEILSFNTFGKSEERIPHDLHSLPVFLQALCALVQLGEAQLPLIFTDSQSTNKITDLTERTLFTTVIRELRVVIFYLAEERLLYALYATHYHPSENPTESNLNESGKEIMRDLSLFTDSTVERVRDMGVRLTPKELENVILLADAASALLRIDPPIKLMPVLYRLLLPALGACEQLDSFRLAALATALARCADFSDPTNNNDNNNNNNNNDSGKNGGETLRSTAISYTVCSHMHALARALEVQMRASMQHVQDSETKRRQAQLRLLSLKERKELEKQQQQQQQQKKKNEKLEKHNGENADEGILLLENVASVCSALAALRYADKRFWSVVIDYTITSLQSSSSSLSSSSSSLLLQDVRDILFALDHVHQNNGYDRIMSLLVSLHLLEEPIPPPSAVRKAMKVVKGRTASDL</sequence>
<dbReference type="EMBL" id="NBCO01000021">
    <property type="protein sequence ID" value="ORC87564.1"/>
    <property type="molecule type" value="Genomic_DNA"/>
</dbReference>
<feature type="region of interest" description="Disordered" evidence="1">
    <location>
        <begin position="324"/>
        <end position="347"/>
    </location>
</feature>
<name>A0A1X0NS95_9TRYP</name>
<protein>
    <submittedName>
        <fullName evidence="2">Uncharacterized protein</fullName>
    </submittedName>
</protein>
<gene>
    <name evidence="2" type="ORF">TM35_000211700</name>
</gene>
<dbReference type="Proteomes" id="UP000192257">
    <property type="component" value="Unassembled WGS sequence"/>
</dbReference>
<reference evidence="2 3" key="1">
    <citation type="submission" date="2017-03" db="EMBL/GenBank/DDBJ databases">
        <title>An alternative strategy for trypanosome survival in the mammalian bloodstream revealed through genome and transcriptome analysis of the ubiquitous bovine parasite Trypanosoma (Megatrypanum) theileri.</title>
        <authorList>
            <person name="Kelly S."/>
            <person name="Ivens A."/>
            <person name="Mott A."/>
            <person name="O'Neill E."/>
            <person name="Emms D."/>
            <person name="Macleod O."/>
            <person name="Voorheis P."/>
            <person name="Matthews J."/>
            <person name="Matthews K."/>
            <person name="Carrington M."/>
        </authorList>
    </citation>
    <scope>NUCLEOTIDE SEQUENCE [LARGE SCALE GENOMIC DNA]</scope>
    <source>
        <strain evidence="2">Edinburgh</strain>
    </source>
</reference>
<dbReference type="GeneID" id="39986800"/>